<evidence type="ECO:0000256" key="17">
    <source>
        <dbReference type="ARBA" id="ARBA00078653"/>
    </source>
</evidence>
<dbReference type="PaxDb" id="6239-ZC513.11"/>
<keyword evidence="8" id="KW-0969">Cilium</keyword>
<dbReference type="EMBL" id="BX284605">
    <property type="protein sequence ID" value="CCD64073.1"/>
    <property type="molecule type" value="Genomic_DNA"/>
</dbReference>
<comment type="function">
    <text evidence="13">An odorant receptor which affects chemotaxis to the volatile odorant diacetyl. Specifies AWA neuronal cell fate via the odr-7 pathway.</text>
</comment>
<dbReference type="InParanoid" id="O45981"/>
<evidence type="ECO:0000256" key="15">
    <source>
        <dbReference type="ARBA" id="ARBA00064300"/>
    </source>
</evidence>
<sequence>MSSVHVSQYVGFPSAQITNLILLILIVKKAYKMFGQYCYVMTIFTINSIIFTWVEMMSLPLMHGYRSLFILMNGSFLRHSLTWGFHLMCLYGASYSVLISLLATQFFYRYLVICKPEHLCKLNGSKLCLLFVPTIILFFVWYFSLLLGMSNTDDKVEYSRKVVMEFYGENTSKTAFVALQLWSVDSNGKYIFRIFDAISYLICSLIIFICFSTICFCTSQIMMKQKRQQQYMSEKTKEMNKQLLKTMIFQTIFPFFMMYITVGVVLTLPLFEIELGKLANIPGSLAGIYPAVEPLFAIYFVKDFRKTVFRCGNYQNKVSNISQVRSTM</sequence>
<evidence type="ECO:0000256" key="13">
    <source>
        <dbReference type="ARBA" id="ARBA00054965"/>
    </source>
</evidence>
<comment type="subunit">
    <text evidence="15">Interacts with odr-4.</text>
</comment>
<evidence type="ECO:0000256" key="5">
    <source>
        <dbReference type="ARBA" id="ARBA00022692"/>
    </source>
</evidence>
<evidence type="ECO:0000256" key="14">
    <source>
        <dbReference type="ARBA" id="ARBA00061678"/>
    </source>
</evidence>
<feature type="transmembrane region" description="Helical" evidence="19">
    <location>
        <begin position="83"/>
        <end position="107"/>
    </location>
</feature>
<dbReference type="OrthoDB" id="5859135at2759"/>
<evidence type="ECO:0000256" key="7">
    <source>
        <dbReference type="ARBA" id="ARBA00022989"/>
    </source>
</evidence>
<feature type="transmembrane region" description="Helical" evidence="19">
    <location>
        <begin position="283"/>
        <end position="301"/>
    </location>
</feature>
<keyword evidence="5 19" id="KW-0812">Transmembrane</keyword>
<dbReference type="WormBase" id="ZC513.11">
    <property type="protein sequence ID" value="CE18437"/>
    <property type="gene ID" value="WBGene00006187"/>
    <property type="gene designation" value="str-138"/>
</dbReference>
<evidence type="ECO:0000313" key="22">
    <source>
        <dbReference type="WormBase" id="ZC513.11"/>
    </source>
</evidence>
<evidence type="ECO:0000256" key="10">
    <source>
        <dbReference type="ARBA" id="ARBA00023170"/>
    </source>
</evidence>
<dbReference type="PhylomeDB" id="O45981"/>
<evidence type="ECO:0000256" key="19">
    <source>
        <dbReference type="SAM" id="Phobius"/>
    </source>
</evidence>
<accession>O45981</accession>
<dbReference type="KEGG" id="cel:CELE_ZC513.11"/>
<dbReference type="GO" id="GO:0060170">
    <property type="term" value="C:ciliary membrane"/>
    <property type="evidence" value="ECO:0007669"/>
    <property type="project" value="UniProtKB-SubCell"/>
</dbReference>
<dbReference type="PANTHER" id="PTHR22943">
    <property type="entry name" value="7-TRANSMEMBRANE DOMAIN RECEPTOR C.ELEGANS"/>
    <property type="match status" value="1"/>
</dbReference>
<feature type="transmembrane region" description="Helical" evidence="19">
    <location>
        <begin position="197"/>
        <end position="222"/>
    </location>
</feature>
<evidence type="ECO:0000256" key="4">
    <source>
        <dbReference type="ARBA" id="ARBA00022606"/>
    </source>
</evidence>
<dbReference type="Proteomes" id="UP000001940">
    <property type="component" value="Chromosome V"/>
</dbReference>
<feature type="transmembrane region" description="Helical" evidence="19">
    <location>
        <begin position="39"/>
        <end position="63"/>
    </location>
</feature>
<feature type="transmembrane region" description="Helical" evidence="19">
    <location>
        <begin position="243"/>
        <end position="271"/>
    </location>
</feature>
<feature type="transmembrane region" description="Helical" evidence="19">
    <location>
        <begin position="6"/>
        <end position="27"/>
    </location>
</feature>
<dbReference type="SUPFAM" id="SSF81321">
    <property type="entry name" value="Family A G protein-coupled receptor-like"/>
    <property type="match status" value="1"/>
</dbReference>
<dbReference type="PIR" id="T29002">
    <property type="entry name" value="T29002"/>
</dbReference>
<keyword evidence="11" id="KW-0325">Glycoprotein</keyword>
<comment type="subcellular location">
    <subcellularLocation>
        <location evidence="1">Cell projection</location>
        <location evidence="1">Cilium membrane</location>
        <topology evidence="1">Multi-pass membrane protein</topology>
    </subcellularLocation>
</comment>
<feature type="transmembrane region" description="Helical" evidence="19">
    <location>
        <begin position="127"/>
        <end position="149"/>
    </location>
</feature>
<evidence type="ECO:0000256" key="9">
    <source>
        <dbReference type="ARBA" id="ARBA00023136"/>
    </source>
</evidence>
<keyword evidence="6" id="KW-0552">Olfaction</keyword>
<dbReference type="PANTHER" id="PTHR22943:SF82">
    <property type="entry name" value="SEVEN TM RECEPTOR"/>
    <property type="match status" value="1"/>
</dbReference>
<dbReference type="AGR" id="WB:WBGene00006187"/>
<dbReference type="GO" id="GO:0038022">
    <property type="term" value="F:G protein-coupled olfactory receptor activity"/>
    <property type="evidence" value="ECO:0000318"/>
    <property type="project" value="GO_Central"/>
</dbReference>
<keyword evidence="7 19" id="KW-1133">Transmembrane helix</keyword>
<dbReference type="FunCoup" id="O45981">
    <property type="interactions" value="2"/>
</dbReference>
<gene>
    <name evidence="20 22" type="primary">str-138</name>
    <name evidence="20" type="ORF">CELE_ZC513.11</name>
    <name evidence="22" type="ORF">ZC513.11</name>
</gene>
<dbReference type="AlphaFoldDB" id="O45981"/>
<evidence type="ECO:0000256" key="12">
    <source>
        <dbReference type="ARBA" id="ARBA00023273"/>
    </source>
</evidence>
<dbReference type="Gene3D" id="1.20.1070.10">
    <property type="entry name" value="Rhodopsin 7-helix transmembrane proteins"/>
    <property type="match status" value="1"/>
</dbReference>
<evidence type="ECO:0000256" key="1">
    <source>
        <dbReference type="ARBA" id="ARBA00004272"/>
    </source>
</evidence>
<evidence type="ECO:0000256" key="3">
    <source>
        <dbReference type="ARBA" id="ARBA00022500"/>
    </source>
</evidence>
<keyword evidence="2" id="KW-1003">Cell membrane</keyword>
<keyword evidence="12" id="KW-0966">Cell projection</keyword>
<dbReference type="GO" id="GO:0042048">
    <property type="term" value="P:olfactory behavior"/>
    <property type="evidence" value="ECO:0000318"/>
    <property type="project" value="GO_Central"/>
</dbReference>
<dbReference type="CTD" id="192011"/>
<evidence type="ECO:0000256" key="16">
    <source>
        <dbReference type="ARBA" id="ARBA00067967"/>
    </source>
</evidence>
<evidence type="ECO:0000256" key="6">
    <source>
        <dbReference type="ARBA" id="ARBA00022725"/>
    </source>
</evidence>
<comment type="similarity">
    <text evidence="14">Belongs to the nematode receptor-like protein str family.</text>
</comment>
<dbReference type="GeneID" id="192011"/>
<keyword evidence="21" id="KW-1185">Reference proteome</keyword>
<proteinExistence type="inferred from homology"/>
<dbReference type="HOGENOM" id="CLU_036335_2_1_1"/>
<keyword evidence="3" id="KW-0145">Chemotaxis</keyword>
<dbReference type="GO" id="GO:0006935">
    <property type="term" value="P:chemotaxis"/>
    <property type="evidence" value="ECO:0007669"/>
    <property type="project" value="UniProtKB-KW"/>
</dbReference>
<dbReference type="eggNOG" id="ENOG502SX90">
    <property type="taxonomic scope" value="Eukaryota"/>
</dbReference>
<evidence type="ECO:0000256" key="2">
    <source>
        <dbReference type="ARBA" id="ARBA00022475"/>
    </source>
</evidence>
<keyword evidence="4" id="KW-0716">Sensory transduction</keyword>
<evidence type="ECO:0000256" key="8">
    <source>
        <dbReference type="ARBA" id="ARBA00023069"/>
    </source>
</evidence>
<evidence type="ECO:0000256" key="18">
    <source>
        <dbReference type="ARBA" id="ARBA00082489"/>
    </source>
</evidence>
<protein>
    <recommendedName>
        <fullName evidence="16">Serpentine receptor class r-10</fullName>
    </recommendedName>
    <alternativeName>
        <fullName evidence="17">Odorant response abnormal protein 10</fullName>
    </alternativeName>
    <alternativeName>
        <fullName evidence="18">Olfactory receptor 10</fullName>
    </alternativeName>
</protein>
<evidence type="ECO:0000313" key="21">
    <source>
        <dbReference type="Proteomes" id="UP000001940"/>
    </source>
</evidence>
<dbReference type="Pfam" id="PF10326">
    <property type="entry name" value="7TM_GPCR_Str"/>
    <property type="match status" value="1"/>
</dbReference>
<evidence type="ECO:0000256" key="11">
    <source>
        <dbReference type="ARBA" id="ARBA00023180"/>
    </source>
</evidence>
<dbReference type="InterPro" id="IPR019428">
    <property type="entry name" value="7TM_GPCR_serpentine_rcpt_Str"/>
</dbReference>
<dbReference type="GO" id="GO:0007186">
    <property type="term" value="P:G protein-coupled receptor signaling pathway"/>
    <property type="evidence" value="ECO:0000318"/>
    <property type="project" value="GO_Central"/>
</dbReference>
<dbReference type="RefSeq" id="NP_505077.1">
    <property type="nucleotide sequence ID" value="NM_072676.1"/>
</dbReference>
<organism evidence="20 21">
    <name type="scientific">Caenorhabditis elegans</name>
    <dbReference type="NCBI Taxonomy" id="6239"/>
    <lineage>
        <taxon>Eukaryota</taxon>
        <taxon>Metazoa</taxon>
        <taxon>Ecdysozoa</taxon>
        <taxon>Nematoda</taxon>
        <taxon>Chromadorea</taxon>
        <taxon>Rhabditida</taxon>
        <taxon>Rhabditina</taxon>
        <taxon>Rhabditomorpha</taxon>
        <taxon>Rhabditoidea</taxon>
        <taxon>Rhabditidae</taxon>
        <taxon>Peloderinae</taxon>
        <taxon>Caenorhabditis</taxon>
    </lineage>
</organism>
<dbReference type="GO" id="GO:0005886">
    <property type="term" value="C:plasma membrane"/>
    <property type="evidence" value="ECO:0000318"/>
    <property type="project" value="GO_Central"/>
</dbReference>
<dbReference type="FunFam" id="1.20.1070.10:FF:000128">
    <property type="entry name" value="Seven TM Receptor"/>
    <property type="match status" value="1"/>
</dbReference>
<evidence type="ECO:0000313" key="20">
    <source>
        <dbReference type="EMBL" id="CCD64073.1"/>
    </source>
</evidence>
<dbReference type="UCSC" id="ZC513.11">
    <property type="organism name" value="c. elegans"/>
</dbReference>
<keyword evidence="10 20" id="KW-0675">Receptor</keyword>
<reference evidence="20 21" key="1">
    <citation type="journal article" date="1998" name="Science">
        <title>Genome sequence of the nematode C. elegans: a platform for investigating biology.</title>
        <authorList>
            <consortium name="The C. elegans sequencing consortium"/>
            <person name="Sulson J.E."/>
            <person name="Waterston R."/>
        </authorList>
    </citation>
    <scope>NUCLEOTIDE SEQUENCE [LARGE SCALE GENOMIC DNA]</scope>
    <source>
        <strain evidence="20 21">Bristol N2</strain>
    </source>
</reference>
<dbReference type="STRING" id="6239.ZC513.11.1"/>
<keyword evidence="9 19" id="KW-0472">Membrane</keyword>
<name>O45981_CAEEL</name>